<dbReference type="AlphaFoldDB" id="A0A533QM24"/>
<sequence length="67" mass="7920">MMQTTQLKGFVILEYVCPAETPRKIGYHLLEKNGKREFVQIAHPPVILKDDDFLDTRQIKYIRSSLW</sequence>
<accession>A0A533QM24</accession>
<name>A0A533QM24_9BACT</name>
<dbReference type="Proteomes" id="UP000319783">
    <property type="component" value="Unassembled WGS sequence"/>
</dbReference>
<comment type="caution">
    <text evidence="1">The sequence shown here is derived from an EMBL/GenBank/DDBJ whole genome shotgun (WGS) entry which is preliminary data.</text>
</comment>
<organism evidence="1 2">
    <name type="scientific">Candidatus Jettenia ecosi</name>
    <dbReference type="NCBI Taxonomy" id="2494326"/>
    <lineage>
        <taxon>Bacteria</taxon>
        <taxon>Pseudomonadati</taxon>
        <taxon>Planctomycetota</taxon>
        <taxon>Candidatus Brocadiia</taxon>
        <taxon>Candidatus Brocadiales</taxon>
        <taxon>Candidatus Brocadiaceae</taxon>
        <taxon>Candidatus Jettenia</taxon>
    </lineage>
</organism>
<proteinExistence type="predicted"/>
<evidence type="ECO:0000313" key="1">
    <source>
        <dbReference type="EMBL" id="TLD41630.1"/>
    </source>
</evidence>
<gene>
    <name evidence="1" type="ORF">JETT_2117</name>
</gene>
<evidence type="ECO:0000313" key="2">
    <source>
        <dbReference type="Proteomes" id="UP000319783"/>
    </source>
</evidence>
<reference evidence="1 2" key="1">
    <citation type="submission" date="2019-04" db="EMBL/GenBank/DDBJ databases">
        <title>Genome of a novel bacterium Candidatus Jettenia ecosi reconstructed from metagenome of an anammox bioreactor.</title>
        <authorList>
            <person name="Mardanov A.V."/>
            <person name="Beletsky A.V."/>
            <person name="Ravin N.V."/>
            <person name="Botchkova E.A."/>
            <person name="Litti Y.V."/>
            <person name="Nozhevnikova A.N."/>
        </authorList>
    </citation>
    <scope>NUCLEOTIDE SEQUENCE [LARGE SCALE GENOMIC DNA]</scope>
    <source>
        <strain evidence="1">J2</strain>
    </source>
</reference>
<protein>
    <submittedName>
        <fullName evidence="1">Uncharacterized protein</fullName>
    </submittedName>
</protein>
<dbReference type="EMBL" id="SULG01000041">
    <property type="protein sequence ID" value="TLD41630.1"/>
    <property type="molecule type" value="Genomic_DNA"/>
</dbReference>